<keyword evidence="2" id="KW-1185">Reference proteome</keyword>
<sequence>MVVLHEEVEMVKNGEHGCGHGPKGSHRNIPSLTHLYRPSHIRVSYNGGDWEFKPIKELLKWSFHLGENSCNESREVVSSIKFRWDYVGDRPKSDVDGLVVGRDETQPLFGDNK</sequence>
<evidence type="ECO:0000313" key="1">
    <source>
        <dbReference type="EMBL" id="KAH1066704.1"/>
    </source>
</evidence>
<reference evidence="1 2" key="1">
    <citation type="journal article" date="2021" name="Plant Biotechnol. J.">
        <title>Multi-omics assisted identification of the key and species-specific regulatory components of drought-tolerant mechanisms in Gossypium stocksii.</title>
        <authorList>
            <person name="Yu D."/>
            <person name="Ke L."/>
            <person name="Zhang D."/>
            <person name="Wu Y."/>
            <person name="Sun Y."/>
            <person name="Mei J."/>
            <person name="Sun J."/>
            <person name="Sun Y."/>
        </authorList>
    </citation>
    <scope>NUCLEOTIDE SEQUENCE [LARGE SCALE GENOMIC DNA]</scope>
    <source>
        <strain evidence="2">cv. E1</strain>
        <tissue evidence="1">Leaf</tissue>
    </source>
</reference>
<protein>
    <submittedName>
        <fullName evidence="1">Uncharacterized protein</fullName>
    </submittedName>
</protein>
<dbReference type="Proteomes" id="UP000828251">
    <property type="component" value="Unassembled WGS sequence"/>
</dbReference>
<comment type="caution">
    <text evidence="1">The sequence shown here is derived from an EMBL/GenBank/DDBJ whole genome shotgun (WGS) entry which is preliminary data.</text>
</comment>
<proteinExistence type="predicted"/>
<gene>
    <name evidence="1" type="ORF">J1N35_031691</name>
</gene>
<dbReference type="AlphaFoldDB" id="A0A9D3V319"/>
<name>A0A9D3V319_9ROSI</name>
<organism evidence="1 2">
    <name type="scientific">Gossypium stocksii</name>
    <dbReference type="NCBI Taxonomy" id="47602"/>
    <lineage>
        <taxon>Eukaryota</taxon>
        <taxon>Viridiplantae</taxon>
        <taxon>Streptophyta</taxon>
        <taxon>Embryophyta</taxon>
        <taxon>Tracheophyta</taxon>
        <taxon>Spermatophyta</taxon>
        <taxon>Magnoliopsida</taxon>
        <taxon>eudicotyledons</taxon>
        <taxon>Gunneridae</taxon>
        <taxon>Pentapetalae</taxon>
        <taxon>rosids</taxon>
        <taxon>malvids</taxon>
        <taxon>Malvales</taxon>
        <taxon>Malvaceae</taxon>
        <taxon>Malvoideae</taxon>
        <taxon>Gossypium</taxon>
    </lineage>
</organism>
<dbReference type="EMBL" id="JAIQCV010000009">
    <property type="protein sequence ID" value="KAH1066704.1"/>
    <property type="molecule type" value="Genomic_DNA"/>
</dbReference>
<evidence type="ECO:0000313" key="2">
    <source>
        <dbReference type="Proteomes" id="UP000828251"/>
    </source>
</evidence>
<accession>A0A9D3V319</accession>